<feature type="domain" description="Major facilitator superfamily (MFS) profile" evidence="9">
    <location>
        <begin position="39"/>
        <end position="510"/>
    </location>
</feature>
<comment type="similarity">
    <text evidence="2 7">Belongs to the major facilitator superfamily. Sugar transporter (TC 2.A.1.1) family.</text>
</comment>
<evidence type="ECO:0000256" key="8">
    <source>
        <dbReference type="SAM" id="Phobius"/>
    </source>
</evidence>
<dbReference type="InterPro" id="IPR050360">
    <property type="entry name" value="MFS_Sugar_Transporters"/>
</dbReference>
<feature type="transmembrane region" description="Helical" evidence="8">
    <location>
        <begin position="369"/>
        <end position="394"/>
    </location>
</feature>
<proteinExistence type="inferred from homology"/>
<feature type="transmembrane region" description="Helical" evidence="8">
    <location>
        <begin position="174"/>
        <end position="196"/>
    </location>
</feature>
<dbReference type="CDD" id="cd17356">
    <property type="entry name" value="MFS_HXT"/>
    <property type="match status" value="1"/>
</dbReference>
<keyword evidence="3 7" id="KW-0813">Transport</keyword>
<evidence type="ECO:0000256" key="5">
    <source>
        <dbReference type="ARBA" id="ARBA00022989"/>
    </source>
</evidence>
<dbReference type="InterPro" id="IPR005829">
    <property type="entry name" value="Sugar_transporter_CS"/>
</dbReference>
<dbReference type="Gene3D" id="1.20.1250.20">
    <property type="entry name" value="MFS general substrate transporter like domains"/>
    <property type="match status" value="1"/>
</dbReference>
<feature type="transmembrane region" description="Helical" evidence="8">
    <location>
        <begin position="112"/>
        <end position="131"/>
    </location>
</feature>
<keyword evidence="11" id="KW-1185">Reference proteome</keyword>
<feature type="transmembrane region" description="Helical" evidence="8">
    <location>
        <begin position="137"/>
        <end position="162"/>
    </location>
</feature>
<dbReference type="InParanoid" id="A0A2P5HUS2"/>
<dbReference type="SUPFAM" id="SSF103473">
    <property type="entry name" value="MFS general substrate transporter"/>
    <property type="match status" value="1"/>
</dbReference>
<name>A0A2P5HUS2_DIAHE</name>
<dbReference type="PANTHER" id="PTHR48022">
    <property type="entry name" value="PLASTIDIC GLUCOSE TRANSPORTER 4"/>
    <property type="match status" value="1"/>
</dbReference>
<protein>
    <recommendedName>
        <fullName evidence="9">Major facilitator superfamily (MFS) profile domain-containing protein</fullName>
    </recommendedName>
</protein>
<dbReference type="PRINTS" id="PR00171">
    <property type="entry name" value="SUGRTRNSPORT"/>
</dbReference>
<dbReference type="AlphaFoldDB" id="A0A2P5HUS2"/>
<accession>A0A2P5HUS2</accession>
<feature type="transmembrane region" description="Helical" evidence="8">
    <location>
        <begin position="453"/>
        <end position="476"/>
    </location>
</feature>
<dbReference type="Pfam" id="PF00083">
    <property type="entry name" value="Sugar_tr"/>
    <property type="match status" value="1"/>
</dbReference>
<gene>
    <name evidence="10" type="ORF">DHEL01_v207605</name>
</gene>
<evidence type="ECO:0000256" key="1">
    <source>
        <dbReference type="ARBA" id="ARBA00004141"/>
    </source>
</evidence>
<dbReference type="NCBIfam" id="TIGR00879">
    <property type="entry name" value="SP"/>
    <property type="match status" value="1"/>
</dbReference>
<feature type="transmembrane region" description="Helical" evidence="8">
    <location>
        <begin position="83"/>
        <end position="105"/>
    </location>
</feature>
<dbReference type="PROSITE" id="PS50850">
    <property type="entry name" value="MFS"/>
    <property type="match status" value="1"/>
</dbReference>
<evidence type="ECO:0000256" key="4">
    <source>
        <dbReference type="ARBA" id="ARBA00022692"/>
    </source>
</evidence>
<evidence type="ECO:0000256" key="3">
    <source>
        <dbReference type="ARBA" id="ARBA00022448"/>
    </source>
</evidence>
<evidence type="ECO:0000259" key="9">
    <source>
        <dbReference type="PROSITE" id="PS50850"/>
    </source>
</evidence>
<reference evidence="10" key="1">
    <citation type="submission" date="2017-09" db="EMBL/GenBank/DDBJ databases">
        <title>Polyketide synthases of a Diaporthe helianthi virulent isolate.</title>
        <authorList>
            <person name="Baroncelli R."/>
        </authorList>
    </citation>
    <scope>NUCLEOTIDE SEQUENCE [LARGE SCALE GENOMIC DNA]</scope>
    <source>
        <strain evidence="10">7/96</strain>
    </source>
</reference>
<dbReference type="FunFam" id="1.20.1250.20:FF:000180">
    <property type="entry name" value="MFS monosaccharide transporter"/>
    <property type="match status" value="1"/>
</dbReference>
<dbReference type="PROSITE" id="PS00217">
    <property type="entry name" value="SUGAR_TRANSPORT_2"/>
    <property type="match status" value="1"/>
</dbReference>
<feature type="transmembrane region" description="Helical" evidence="8">
    <location>
        <begin position="306"/>
        <end position="328"/>
    </location>
</feature>
<keyword evidence="4 8" id="KW-0812">Transmembrane</keyword>
<feature type="transmembrane region" description="Helical" evidence="8">
    <location>
        <begin position="208"/>
        <end position="227"/>
    </location>
</feature>
<evidence type="ECO:0000256" key="2">
    <source>
        <dbReference type="ARBA" id="ARBA00010992"/>
    </source>
</evidence>
<keyword evidence="6 8" id="KW-0472">Membrane</keyword>
<comment type="caution">
    <text evidence="10">The sequence shown here is derived from an EMBL/GenBank/DDBJ whole genome shotgun (WGS) entry which is preliminary data.</text>
</comment>
<evidence type="ECO:0000256" key="7">
    <source>
        <dbReference type="RuleBase" id="RU003346"/>
    </source>
</evidence>
<evidence type="ECO:0000313" key="10">
    <source>
        <dbReference type="EMBL" id="POS73997.1"/>
    </source>
</evidence>
<feature type="transmembrane region" description="Helical" evidence="8">
    <location>
        <begin position="340"/>
        <end position="362"/>
    </location>
</feature>
<dbReference type="GO" id="GO:0016020">
    <property type="term" value="C:membrane"/>
    <property type="evidence" value="ECO:0007669"/>
    <property type="project" value="UniProtKB-SubCell"/>
</dbReference>
<comment type="subcellular location">
    <subcellularLocation>
        <location evidence="1">Membrane</location>
        <topology evidence="1">Multi-pass membrane protein</topology>
    </subcellularLocation>
</comment>
<feature type="transmembrane region" description="Helical" evidence="8">
    <location>
        <begin position="488"/>
        <end position="506"/>
    </location>
</feature>
<dbReference type="EMBL" id="MAVT02000699">
    <property type="protein sequence ID" value="POS73997.1"/>
    <property type="molecule type" value="Genomic_DNA"/>
</dbReference>
<dbReference type="OrthoDB" id="6612291at2759"/>
<dbReference type="InterPro" id="IPR036259">
    <property type="entry name" value="MFS_trans_sf"/>
</dbReference>
<evidence type="ECO:0000313" key="11">
    <source>
        <dbReference type="Proteomes" id="UP000094444"/>
    </source>
</evidence>
<dbReference type="GO" id="GO:0005351">
    <property type="term" value="F:carbohydrate:proton symporter activity"/>
    <property type="evidence" value="ECO:0007669"/>
    <property type="project" value="TreeGrafter"/>
</dbReference>
<feature type="transmembrane region" description="Helical" evidence="8">
    <location>
        <begin position="414"/>
        <end position="441"/>
    </location>
</feature>
<evidence type="ECO:0000256" key="6">
    <source>
        <dbReference type="ARBA" id="ARBA00023136"/>
    </source>
</evidence>
<dbReference type="InterPro" id="IPR003663">
    <property type="entry name" value="Sugar/inositol_transpt"/>
</dbReference>
<dbReference type="InterPro" id="IPR005828">
    <property type="entry name" value="MFS_sugar_transport-like"/>
</dbReference>
<dbReference type="PANTHER" id="PTHR48022:SF6">
    <property type="entry name" value="MSTA PROTEIN-RELATED"/>
    <property type="match status" value="1"/>
</dbReference>
<dbReference type="Proteomes" id="UP000094444">
    <property type="component" value="Unassembled WGS sequence"/>
</dbReference>
<sequence>MSTDEKHSRNNSVVAATGLQTTNDVERIEAPVTWKAYIICAFASFGGIFFGYDSGYINGVSGSAAFYKAVEGSDATSLTDSNLSLITSILSAGTFFGALIAGDVAEFIGRKWTVVIGCFIYILGVIVQVATTPNSSALGTIVAGRLIAGLGVGFESAIVILYMSEICPRKVRGALVAGYQFCITIGLLLAACVVYGSQHYNDTRAYRIPIGIQFPWGVILGVGLMFLPDSPRYFVKRGRLDRATDSLSRLRGQPADSEYIQVELAEIVANEEYERQLIPNTTWFGSWANCFKGSVFSAKSNLRRTILGTSLQMMQQWTGVNFIFYYSTPFLQSTGAISNTFLISLIFTLVNVCSTPISFWTVERFGRRSILIIGAFGMLVCQFLVAIIGVTVGFNHTHPNPSNPDASIADNVSAVNAQIAFIAIFIFFFASTWGPGAWILIGEIFPLPIRSRGVALSTASNWLWNTIIAVITPYMVGETHGNLKSSVFFVWGGLCTCAFVYAYFLIPETKGLSLEQVDRMMEETTPRTSAAWKPTTTFAGGLDSHAHDKGFVEAAEHQGRSAV</sequence>
<dbReference type="PROSITE" id="PS00216">
    <property type="entry name" value="SUGAR_TRANSPORT_1"/>
    <property type="match status" value="2"/>
</dbReference>
<feature type="transmembrane region" description="Helical" evidence="8">
    <location>
        <begin position="34"/>
        <end position="52"/>
    </location>
</feature>
<organism evidence="10 11">
    <name type="scientific">Diaporthe helianthi</name>
    <dbReference type="NCBI Taxonomy" id="158607"/>
    <lineage>
        <taxon>Eukaryota</taxon>
        <taxon>Fungi</taxon>
        <taxon>Dikarya</taxon>
        <taxon>Ascomycota</taxon>
        <taxon>Pezizomycotina</taxon>
        <taxon>Sordariomycetes</taxon>
        <taxon>Sordariomycetidae</taxon>
        <taxon>Diaporthales</taxon>
        <taxon>Diaporthaceae</taxon>
        <taxon>Diaporthe</taxon>
    </lineage>
</organism>
<dbReference type="InterPro" id="IPR020846">
    <property type="entry name" value="MFS_dom"/>
</dbReference>
<keyword evidence="5 8" id="KW-1133">Transmembrane helix</keyword>